<keyword evidence="3" id="KW-1185">Reference proteome</keyword>
<reference evidence="2 3" key="1">
    <citation type="submission" date="2018-09" db="EMBL/GenBank/DDBJ databases">
        <title>Complete genome sequence of Euzebya sp. DY32-46 isolated from seawater of Pacific Ocean.</title>
        <authorList>
            <person name="Xu L."/>
            <person name="Wu Y.-H."/>
            <person name="Xu X.-W."/>
        </authorList>
    </citation>
    <scope>NUCLEOTIDE SEQUENCE [LARGE SCALE GENOMIC DNA]</scope>
    <source>
        <strain evidence="2 3">DY32-46</strain>
    </source>
</reference>
<dbReference type="Gene3D" id="3.40.50.12090">
    <property type="match status" value="1"/>
</dbReference>
<evidence type="ECO:0000313" key="2">
    <source>
        <dbReference type="EMBL" id="AXV06103.1"/>
    </source>
</evidence>
<sequence>MSAVTTSTVRSLLAGVMAIAVVLAVLLAVPDTARAQATPADPTVPSDVGDAVALALAWSALIPDGSVDTVLLGTTRSFADSLAAGGVQALDAGGPLLLHDEGTVLDARVADEIDRLGASRVVILGGTAAISEEVATTLEDDYDVERVAGPGRRETAVETARRFFDAPAEAIVVRADGDADVPTRGFIDALGAGTLSGTIGAPILLNSTATLDDVVRDYLQATPSITEVTIVGGNGAISRDTEQALRDLDLRVSRSGGATRHETAALVALDVRTATSPSEDGRRPLIIDGNDDLAWASGLPASFHGNILLLANGDDATAPTIRTVLGVQNQDDAVRCGPLVSTTACAEARAAEDAMQFDSEVTLLETVLDGYQEVPAVATDAWGTAALWVGPDYTCVQATVAYESGPLTGFHLHAADRGDNGDVVIPFSTEEYLFDLADCATGLDTALAQAIATAPSGFYLNMHTEANPSGEIRGQAHALADDLFSSLAGDQVVPAGTGLENRGGVVRIDRPEAGLLCWTSSANLSQDRVTSLTVHDGAEGENGPAVIDLDHRSPEDGYGRCLEVDPNAADALFTDPEAHYVLLSTENLPNGAIRGQLR</sequence>
<name>A0A346XV56_9ACTN</name>
<dbReference type="RefSeq" id="WP_114590807.1">
    <property type="nucleotide sequence ID" value="NZ_CP031165.1"/>
</dbReference>
<dbReference type="InterPro" id="IPR051922">
    <property type="entry name" value="Bact_Sporulation_Assoc"/>
</dbReference>
<dbReference type="Proteomes" id="UP000264006">
    <property type="component" value="Chromosome"/>
</dbReference>
<dbReference type="PANTHER" id="PTHR30032">
    <property type="entry name" value="N-ACETYLMURAMOYL-L-ALANINE AMIDASE-RELATED"/>
    <property type="match status" value="1"/>
</dbReference>
<protein>
    <submittedName>
        <fullName evidence="2">Multicopper oxidase</fullName>
    </submittedName>
</protein>
<evidence type="ECO:0000313" key="3">
    <source>
        <dbReference type="Proteomes" id="UP000264006"/>
    </source>
</evidence>
<feature type="domain" description="CHRD" evidence="1">
    <location>
        <begin position="481"/>
        <end position="598"/>
    </location>
</feature>
<accession>A0A346XV56</accession>
<dbReference type="KEGG" id="euz:DVS28_a1404"/>
<dbReference type="Pfam" id="PF04122">
    <property type="entry name" value="CW_binding_2"/>
    <property type="match status" value="2"/>
</dbReference>
<feature type="domain" description="CHRD" evidence="1">
    <location>
        <begin position="362"/>
        <end position="478"/>
    </location>
</feature>
<dbReference type="EMBL" id="CP031165">
    <property type="protein sequence ID" value="AXV06103.1"/>
    <property type="molecule type" value="Genomic_DNA"/>
</dbReference>
<gene>
    <name evidence="2" type="ORF">DVS28_a1404</name>
</gene>
<organism evidence="2 3">
    <name type="scientific">Euzebya pacifica</name>
    <dbReference type="NCBI Taxonomy" id="1608957"/>
    <lineage>
        <taxon>Bacteria</taxon>
        <taxon>Bacillati</taxon>
        <taxon>Actinomycetota</taxon>
        <taxon>Nitriliruptoria</taxon>
        <taxon>Euzebyales</taxon>
    </lineage>
</organism>
<proteinExistence type="predicted"/>
<dbReference type="InterPro" id="IPR007253">
    <property type="entry name" value="Cell_wall-bd_2"/>
</dbReference>
<evidence type="ECO:0000259" key="1">
    <source>
        <dbReference type="SMART" id="SM00754"/>
    </source>
</evidence>
<dbReference type="PANTHER" id="PTHR30032:SF8">
    <property type="entry name" value="GERMINATION-SPECIFIC N-ACETYLMURAMOYL-L-ALANINE AMIDASE"/>
    <property type="match status" value="1"/>
</dbReference>
<dbReference type="InterPro" id="IPR010895">
    <property type="entry name" value="CHRD"/>
</dbReference>
<dbReference type="Pfam" id="PF07452">
    <property type="entry name" value="CHRD"/>
    <property type="match status" value="2"/>
</dbReference>
<dbReference type="OrthoDB" id="8901345at2"/>
<dbReference type="AlphaFoldDB" id="A0A346XV56"/>
<dbReference type="SMART" id="SM00754">
    <property type="entry name" value="CHRD"/>
    <property type="match status" value="2"/>
</dbReference>